<feature type="region of interest" description="Disordered" evidence="1">
    <location>
        <begin position="1"/>
        <end position="23"/>
    </location>
</feature>
<evidence type="ECO:0000313" key="3">
    <source>
        <dbReference type="EMBL" id="SBW20811.1"/>
    </source>
</evidence>
<feature type="domain" description="Type I restriction enzyme R protein N-terminal" evidence="2">
    <location>
        <begin position="44"/>
        <end position="162"/>
    </location>
</feature>
<reference evidence="4" key="1">
    <citation type="submission" date="2016-02" db="EMBL/GenBank/DDBJ databases">
        <authorList>
            <person name="Wibberg D."/>
        </authorList>
    </citation>
    <scope>NUCLEOTIDE SEQUENCE [LARGE SCALE GENOMIC DNA]</scope>
</reference>
<feature type="region of interest" description="Disordered" evidence="1">
    <location>
        <begin position="187"/>
        <end position="216"/>
    </location>
</feature>
<keyword evidence="4" id="KW-1185">Reference proteome</keyword>
<accession>A0A1C3NWB1</accession>
<name>A0A1C3NWB1_9ACTN</name>
<dbReference type="EMBL" id="FLUV01000763">
    <property type="protein sequence ID" value="SBW20811.1"/>
    <property type="molecule type" value="Genomic_DNA"/>
</dbReference>
<sequence length="216" mass="24439">MERAVANTDEVESGAPDPDAPLESIAEDEIFDYITGRPVKQTEKEKVRQRVARALFHEYGIAVDDMQPDFPIPAGAGAERRRVRKADIAVFAHEASHTVENLRRVVVCKPEPKTTKVAKIRSHEQAQKDLDELQELMGYEDLPQLRYGLWTNDHDLFFLYKDVHRFGVNFEPRADWPLADESVGSRSVGRLHGPAAPRRGVQAEDQLPALSQLHPR</sequence>
<evidence type="ECO:0000256" key="1">
    <source>
        <dbReference type="SAM" id="MobiDB-lite"/>
    </source>
</evidence>
<dbReference type="Proteomes" id="UP000199013">
    <property type="component" value="Unassembled WGS sequence"/>
</dbReference>
<gene>
    <name evidence="3" type="ORF">FDG2_1814</name>
</gene>
<organism evidence="3 4">
    <name type="scientific">Candidatus Protofrankia californiensis</name>
    <dbReference type="NCBI Taxonomy" id="1839754"/>
    <lineage>
        <taxon>Bacteria</taxon>
        <taxon>Bacillati</taxon>
        <taxon>Actinomycetota</taxon>
        <taxon>Actinomycetes</taxon>
        <taxon>Frankiales</taxon>
        <taxon>Frankiaceae</taxon>
        <taxon>Protofrankia</taxon>
    </lineage>
</organism>
<evidence type="ECO:0000259" key="2">
    <source>
        <dbReference type="Pfam" id="PF13588"/>
    </source>
</evidence>
<protein>
    <recommendedName>
        <fullName evidence="2">Type I restriction enzyme R protein N-terminal domain-containing protein</fullName>
    </recommendedName>
</protein>
<evidence type="ECO:0000313" key="4">
    <source>
        <dbReference type="Proteomes" id="UP000199013"/>
    </source>
</evidence>
<dbReference type="InterPro" id="IPR029464">
    <property type="entry name" value="HSDR_N"/>
</dbReference>
<dbReference type="AlphaFoldDB" id="A0A1C3NWB1"/>
<proteinExistence type="predicted"/>
<dbReference type="Pfam" id="PF13588">
    <property type="entry name" value="HSDR_N_2"/>
    <property type="match status" value="1"/>
</dbReference>